<protein>
    <submittedName>
        <fullName evidence="1">Unannotated protein</fullName>
    </submittedName>
</protein>
<dbReference type="EMBL" id="CAFBLG010000038">
    <property type="protein sequence ID" value="CAB4863050.1"/>
    <property type="molecule type" value="Genomic_DNA"/>
</dbReference>
<name>A0A6J7CZU3_9ZZZZ</name>
<dbReference type="AlphaFoldDB" id="A0A6J7CZU3"/>
<reference evidence="1" key="1">
    <citation type="submission" date="2020-05" db="EMBL/GenBank/DDBJ databases">
        <authorList>
            <person name="Chiriac C."/>
            <person name="Salcher M."/>
            <person name="Ghai R."/>
            <person name="Kavagutti S V."/>
        </authorList>
    </citation>
    <scope>NUCLEOTIDE SEQUENCE</scope>
</reference>
<proteinExistence type="predicted"/>
<evidence type="ECO:0000313" key="1">
    <source>
        <dbReference type="EMBL" id="CAB4863050.1"/>
    </source>
</evidence>
<accession>A0A6J7CZU3</accession>
<organism evidence="1">
    <name type="scientific">freshwater metagenome</name>
    <dbReference type="NCBI Taxonomy" id="449393"/>
    <lineage>
        <taxon>unclassified sequences</taxon>
        <taxon>metagenomes</taxon>
        <taxon>ecological metagenomes</taxon>
    </lineage>
</organism>
<gene>
    <name evidence="1" type="ORF">UFOPK3295_00534</name>
</gene>
<sequence>MYKNITRSGAIFLSAIVVIAQPSIASSDSLLTKAIIEGGECQVLNEAALLPGSSMKVSCVEKDKKLIWTTNPEIYRQLNTVSQTTPCEAECQADRKGIAQGEVEAADAKTYFPKWVTDAQKFFSNLVLKKVKEAFGQGEYSYINPMPVPSQDALNNPSTSTFGAYKLTLKNWSEAELIGLNKNRFQNPASQSSLGNKVNSPTSSIKLAVDKNSDGKYLIAIFSNISEESITLKASKGSSKQISIVVNTDSYDYGSILTSQKLSGYKLLAGGTSKSKASTTVK</sequence>